<dbReference type="PANTHER" id="PTHR44259">
    <property type="entry name" value="OS07G0183000 PROTEIN-RELATED"/>
    <property type="match status" value="1"/>
</dbReference>
<dbReference type="AlphaFoldDB" id="A0A6A1WHE0"/>
<proteinExistence type="predicted"/>
<dbReference type="Gene3D" id="1.20.1280.50">
    <property type="match status" value="1"/>
</dbReference>
<name>A0A6A1WHE0_9ROSI</name>
<dbReference type="InterPro" id="IPR036047">
    <property type="entry name" value="F-box-like_dom_sf"/>
</dbReference>
<reference evidence="3 4" key="1">
    <citation type="journal article" date="2019" name="Plant Biotechnol. J.">
        <title>The red bayberry genome and genetic basis of sex determination.</title>
        <authorList>
            <person name="Jia H.M."/>
            <person name="Jia H.J."/>
            <person name="Cai Q.L."/>
            <person name="Wang Y."/>
            <person name="Zhao H.B."/>
            <person name="Yang W.F."/>
            <person name="Wang G.Y."/>
            <person name="Li Y.H."/>
            <person name="Zhan D.L."/>
            <person name="Shen Y.T."/>
            <person name="Niu Q.F."/>
            <person name="Chang L."/>
            <person name="Qiu J."/>
            <person name="Zhao L."/>
            <person name="Xie H.B."/>
            <person name="Fu W.Y."/>
            <person name="Jin J."/>
            <person name="Li X.W."/>
            <person name="Jiao Y."/>
            <person name="Zhou C.C."/>
            <person name="Tu T."/>
            <person name="Chai C.Y."/>
            <person name="Gao J.L."/>
            <person name="Fan L.J."/>
            <person name="van de Weg E."/>
            <person name="Wang J.Y."/>
            <person name="Gao Z.S."/>
        </authorList>
    </citation>
    <scope>NUCLEOTIDE SEQUENCE [LARGE SCALE GENOMIC DNA]</scope>
    <source>
        <tissue evidence="3">Leaves</tissue>
    </source>
</reference>
<accession>A0A6A1WHE0</accession>
<dbReference type="InterPro" id="IPR005174">
    <property type="entry name" value="KIB1-4_b-propeller"/>
</dbReference>
<dbReference type="EMBL" id="RXIC02000020">
    <property type="protein sequence ID" value="KAB1223267.1"/>
    <property type="molecule type" value="Genomic_DNA"/>
</dbReference>
<evidence type="ECO:0000259" key="2">
    <source>
        <dbReference type="PROSITE" id="PS50181"/>
    </source>
</evidence>
<comment type="caution">
    <text evidence="3">The sequence shown here is derived from an EMBL/GenBank/DDBJ whole genome shotgun (WGS) entry which is preliminary data.</text>
</comment>
<sequence>MAELISLLYSNLGEYLSFSLSSFLKRTFYLCTKHLYEKTEEPMPIVYGDWHELPHDLMEIILQRLKQVDRRRLSCVCKSWRSHVMQTKDRIAEFPWLLLPHGPNSKSFSFFSMSEGAVHNFKLPKTVKGGLCMGSSQGWLIVIKGSERDPKVFLYNPFSGSQYRLPSFTTIPSFLETESSSRDPICRLTSSIHKIVLSSPKLDECIVAATFLDCPVLAFCQPGDREWSVFEELNEQPRDFLEIEFCQDTLYAVEVEGDFATYTVELTNRKLILKIIPGSRFPINNLPEEVVDESDTVIMKDVTQTFHLVESDGEILIVQSSVDFLITGIGEEGEDEVQEEEEEEEKRKEEEEEEAEVEAEEEEEEAEAEEEADEELLEVLFHSFFYQSTTKFEVFKIDCSSGNLLVSNVDSLGDRMLFVSTSSSSISLSARDFEGFSGNCIYFLADKNYDFSRFRPFVCRESGIFYLQNGRIERSFPSIPLPTQFRKCWFAPPQLQ</sequence>
<evidence type="ECO:0000313" key="4">
    <source>
        <dbReference type="Proteomes" id="UP000516437"/>
    </source>
</evidence>
<dbReference type="SMART" id="SM00256">
    <property type="entry name" value="FBOX"/>
    <property type="match status" value="1"/>
</dbReference>
<feature type="domain" description="F-box" evidence="2">
    <location>
        <begin position="47"/>
        <end position="94"/>
    </location>
</feature>
<dbReference type="InterPro" id="IPR050942">
    <property type="entry name" value="F-box_BR-signaling"/>
</dbReference>
<dbReference type="OrthoDB" id="1665258at2759"/>
<protein>
    <recommendedName>
        <fullName evidence="2">F-box domain-containing protein</fullName>
    </recommendedName>
</protein>
<dbReference type="SUPFAM" id="SSF81383">
    <property type="entry name" value="F-box domain"/>
    <property type="match status" value="1"/>
</dbReference>
<dbReference type="Pfam" id="PF03478">
    <property type="entry name" value="Beta-prop_KIB1-4"/>
    <property type="match status" value="1"/>
</dbReference>
<dbReference type="PANTHER" id="PTHR44259:SF87">
    <property type="entry name" value="F-BOX DOMAIN-CONTAINING PROTEIN"/>
    <property type="match status" value="1"/>
</dbReference>
<feature type="region of interest" description="Disordered" evidence="1">
    <location>
        <begin position="330"/>
        <end position="372"/>
    </location>
</feature>
<organism evidence="3 4">
    <name type="scientific">Morella rubra</name>
    <name type="common">Chinese bayberry</name>
    <dbReference type="NCBI Taxonomy" id="262757"/>
    <lineage>
        <taxon>Eukaryota</taxon>
        <taxon>Viridiplantae</taxon>
        <taxon>Streptophyta</taxon>
        <taxon>Embryophyta</taxon>
        <taxon>Tracheophyta</taxon>
        <taxon>Spermatophyta</taxon>
        <taxon>Magnoliopsida</taxon>
        <taxon>eudicotyledons</taxon>
        <taxon>Gunneridae</taxon>
        <taxon>Pentapetalae</taxon>
        <taxon>rosids</taxon>
        <taxon>fabids</taxon>
        <taxon>Fagales</taxon>
        <taxon>Myricaceae</taxon>
        <taxon>Morella</taxon>
    </lineage>
</organism>
<keyword evidence="4" id="KW-1185">Reference proteome</keyword>
<dbReference type="PROSITE" id="PS50181">
    <property type="entry name" value="FBOX"/>
    <property type="match status" value="1"/>
</dbReference>
<dbReference type="Proteomes" id="UP000516437">
    <property type="component" value="Chromosome 2"/>
</dbReference>
<evidence type="ECO:0000256" key="1">
    <source>
        <dbReference type="SAM" id="MobiDB-lite"/>
    </source>
</evidence>
<dbReference type="Pfam" id="PF00646">
    <property type="entry name" value="F-box"/>
    <property type="match status" value="1"/>
</dbReference>
<dbReference type="InterPro" id="IPR001810">
    <property type="entry name" value="F-box_dom"/>
</dbReference>
<gene>
    <name evidence="3" type="ORF">CJ030_MR2G002418</name>
</gene>
<evidence type="ECO:0000313" key="3">
    <source>
        <dbReference type="EMBL" id="KAB1223267.1"/>
    </source>
</evidence>
<feature type="compositionally biased region" description="Acidic residues" evidence="1">
    <location>
        <begin position="331"/>
        <end position="372"/>
    </location>
</feature>